<dbReference type="NCBIfam" id="TIGR03336">
    <property type="entry name" value="IOR_alpha"/>
    <property type="match status" value="1"/>
</dbReference>
<evidence type="ECO:0000259" key="16">
    <source>
        <dbReference type="PROSITE" id="PS51379"/>
    </source>
</evidence>
<evidence type="ECO:0000256" key="12">
    <source>
        <dbReference type="ARBA" id="ARBA00030514"/>
    </source>
</evidence>
<evidence type="ECO:0000256" key="1">
    <source>
        <dbReference type="ARBA" id="ARBA00002995"/>
    </source>
</evidence>
<protein>
    <recommendedName>
        <fullName evidence="4 14">Indolepyruvate oxidoreductase subunit IorA</fullName>
        <shortName evidence="14">IOR</shortName>
        <ecNumber evidence="3 14">1.2.7.8</ecNumber>
    </recommendedName>
    <alternativeName>
        <fullName evidence="12 14">Indolepyruvate ferredoxin oxidoreductase subunit alpha</fullName>
    </alternativeName>
</protein>
<evidence type="ECO:0000256" key="13">
    <source>
        <dbReference type="ARBA" id="ARBA00048332"/>
    </source>
</evidence>
<dbReference type="EMBL" id="VGIR01000001">
    <property type="protein sequence ID" value="MBM3330259.1"/>
    <property type="molecule type" value="Genomic_DNA"/>
</dbReference>
<evidence type="ECO:0000313" key="18">
    <source>
        <dbReference type="Proteomes" id="UP000779900"/>
    </source>
</evidence>
<feature type="domain" description="4Fe-4S ferredoxin-type" evidence="16">
    <location>
        <begin position="547"/>
        <end position="576"/>
    </location>
</feature>
<dbReference type="InterPro" id="IPR029061">
    <property type="entry name" value="THDP-binding"/>
</dbReference>
<dbReference type="Proteomes" id="UP000779900">
    <property type="component" value="Unassembled WGS sequence"/>
</dbReference>
<dbReference type="CDD" id="cd07034">
    <property type="entry name" value="TPP_PYR_PFOR_IOR-alpha_like"/>
    <property type="match status" value="1"/>
</dbReference>
<dbReference type="GO" id="GO:0051539">
    <property type="term" value="F:4 iron, 4 sulfur cluster binding"/>
    <property type="evidence" value="ECO:0007669"/>
    <property type="project" value="UniProtKB-UniRule"/>
</dbReference>
<evidence type="ECO:0000256" key="9">
    <source>
        <dbReference type="ARBA" id="ARBA00023002"/>
    </source>
</evidence>
<feature type="binding site" evidence="15">
    <location>
        <position position="566"/>
    </location>
    <ligand>
        <name>[4Fe-4S] cluster</name>
        <dbReference type="ChEBI" id="CHEBI:49883"/>
        <label>1</label>
    </ligand>
</feature>
<dbReference type="InterPro" id="IPR017721">
    <property type="entry name" value="IorA"/>
</dbReference>
<dbReference type="InterPro" id="IPR009014">
    <property type="entry name" value="Transketo_C/PFOR_II"/>
</dbReference>
<feature type="binding site" evidence="15">
    <location>
        <position position="562"/>
    </location>
    <ligand>
        <name>[4Fe-4S] cluster</name>
        <dbReference type="ChEBI" id="CHEBI:49883"/>
        <label>2</label>
    </ligand>
</feature>
<reference evidence="17" key="1">
    <citation type="submission" date="2019-03" db="EMBL/GenBank/DDBJ databases">
        <title>Lake Tanganyika Metagenome-Assembled Genomes (MAGs).</title>
        <authorList>
            <person name="Tran P."/>
        </authorList>
    </citation>
    <scope>NUCLEOTIDE SEQUENCE</scope>
    <source>
        <strain evidence="17">K_DeepCast_150m_m2_040</strain>
    </source>
</reference>
<feature type="binding site" evidence="15">
    <location>
        <position position="528"/>
    </location>
    <ligand>
        <name>[4Fe-4S] cluster</name>
        <dbReference type="ChEBI" id="CHEBI:49883"/>
        <label>1</label>
    </ligand>
</feature>
<dbReference type="Pfam" id="PF02775">
    <property type="entry name" value="TPP_enzyme_C"/>
    <property type="match status" value="1"/>
</dbReference>
<evidence type="ECO:0000256" key="2">
    <source>
        <dbReference type="ARBA" id="ARBA00011238"/>
    </source>
</evidence>
<comment type="caution">
    <text evidence="17">The sequence shown here is derived from an EMBL/GenBank/DDBJ whole genome shotgun (WGS) entry which is preliminary data.</text>
</comment>
<dbReference type="GO" id="GO:0046872">
    <property type="term" value="F:metal ion binding"/>
    <property type="evidence" value="ECO:0007669"/>
    <property type="project" value="UniProtKB-UniRule"/>
</dbReference>
<keyword evidence="7 14" id="KW-0479">Metal-binding</keyword>
<dbReference type="InterPro" id="IPR002880">
    <property type="entry name" value="Pyrv_Fd/Flavodoxin_OxRdtase_N"/>
</dbReference>
<dbReference type="InterPro" id="IPR011766">
    <property type="entry name" value="TPP_enzyme_TPP-bd"/>
</dbReference>
<sequence length="590" mass="63340">MTRKLLSGDEAVARGAWEAGCRVAAAYPGTPSTEILEAISTYKDIYSEWSTNEKVALEVALGASISGARALAAMKHVGLNVAADPFFSAAYIGALGGFVIVTADDPGLHSSQNEQDNRFYGLMARVPVLCPSNSQECRDYTMRAFAISEEFDLPVLIRLTTRVAHSSGIVEVGERTEVPLKPYEKKVTKNAILPAFAKVRHVDLEKRIDRVAALSLQDEFNRIEPGSVDLGIISDGVCYHYAREVYPDASFLKLGMVWPFPGETVRRFAATVKELLVVEEVDPFIELQVRALGLKVTGKDRLPRTNEMSQRALRLSMGLPAEKAEPETGVTARPPALCPGCPHTGIYFALQNQKAFIGGDIGCYTLGVMPPHSGMDTCVDMGASITVAHGTDKALGATDQRPHVAIIGDSTFFHSGVTGLINTVYNKSNVITIISDNRTTGMTGHQNHPGTGQTLMGSFGTIIKPEEIAKACGVKTVVVVDPYKVKETRKVVRELLAKKEPAVIVNRRACALHIRLHNPPFKVDPEKCDGCKTCIRLGCPALSFDNGKAHITATTCVGCGMCADVCPEGAISASPKSNVQSPKSSAGSPS</sequence>
<dbReference type="SUPFAM" id="SSF52922">
    <property type="entry name" value="TK C-terminal domain-like"/>
    <property type="match status" value="1"/>
</dbReference>
<evidence type="ECO:0000256" key="8">
    <source>
        <dbReference type="ARBA" id="ARBA00022982"/>
    </source>
</evidence>
<dbReference type="Pfam" id="PF13237">
    <property type="entry name" value="Fer4_10"/>
    <property type="match status" value="1"/>
</dbReference>
<evidence type="ECO:0000256" key="10">
    <source>
        <dbReference type="ARBA" id="ARBA00023004"/>
    </source>
</evidence>
<comment type="function">
    <text evidence="1 14">Catalyzes the ferredoxin-dependent oxidative decarboxylation of arylpyruvates.</text>
</comment>
<feature type="binding site" evidence="15">
    <location>
        <position position="556"/>
    </location>
    <ligand>
        <name>[4Fe-4S] cluster</name>
        <dbReference type="ChEBI" id="CHEBI:49883"/>
        <label>2</label>
    </ligand>
</feature>
<evidence type="ECO:0000313" key="17">
    <source>
        <dbReference type="EMBL" id="MBM3330259.1"/>
    </source>
</evidence>
<evidence type="ECO:0000256" key="3">
    <source>
        <dbReference type="ARBA" id="ARBA00012812"/>
    </source>
</evidence>
<feature type="domain" description="4Fe-4S ferredoxin-type" evidence="16">
    <location>
        <begin position="519"/>
        <end position="540"/>
    </location>
</feature>
<accession>A0A937XDK0</accession>
<evidence type="ECO:0000256" key="14">
    <source>
        <dbReference type="PIRNR" id="PIRNR006439"/>
    </source>
</evidence>
<keyword evidence="6 14" id="KW-0004">4Fe-4S</keyword>
<gene>
    <name evidence="17" type="primary">iorA</name>
    <name evidence="17" type="ORF">FJY68_00225</name>
</gene>
<keyword evidence="11 14" id="KW-0411">Iron-sulfur</keyword>
<dbReference type="Pfam" id="PF01855">
    <property type="entry name" value="POR_N"/>
    <property type="match status" value="1"/>
</dbReference>
<proteinExistence type="predicted"/>
<dbReference type="CDD" id="cd02008">
    <property type="entry name" value="TPP_IOR_alpha"/>
    <property type="match status" value="1"/>
</dbReference>
<dbReference type="SUPFAM" id="SSF52518">
    <property type="entry name" value="Thiamin diphosphate-binding fold (THDP-binding)"/>
    <property type="match status" value="2"/>
</dbReference>
<dbReference type="PANTHER" id="PTHR43710:SF5">
    <property type="entry name" value="INDOLEPYRUVATE FERREDOXIN OXIDOREDUCTASE ALPHA SUBUNIT"/>
    <property type="match status" value="1"/>
</dbReference>
<dbReference type="PROSITE" id="PS51379">
    <property type="entry name" value="4FE4S_FER_2"/>
    <property type="match status" value="2"/>
</dbReference>
<organism evidence="17 18">
    <name type="scientific">candidate division WOR-3 bacterium</name>
    <dbReference type="NCBI Taxonomy" id="2052148"/>
    <lineage>
        <taxon>Bacteria</taxon>
        <taxon>Bacteria division WOR-3</taxon>
    </lineage>
</organism>
<feature type="binding site" evidence="15">
    <location>
        <position position="539"/>
    </location>
    <ligand>
        <name>[4Fe-4S] cluster</name>
        <dbReference type="ChEBI" id="CHEBI:49883"/>
        <label>2</label>
    </ligand>
</feature>
<dbReference type="PIRSF" id="PIRSF006439">
    <property type="entry name" value="Indolepyruvate_ferr_oxidored"/>
    <property type="match status" value="1"/>
</dbReference>
<feature type="binding site" evidence="15">
    <location>
        <position position="531"/>
    </location>
    <ligand>
        <name>[4Fe-4S] cluster</name>
        <dbReference type="ChEBI" id="CHEBI:49883"/>
        <label>1</label>
    </ligand>
</feature>
<feature type="binding site" evidence="15">
    <location>
        <position position="534"/>
    </location>
    <ligand>
        <name>[4Fe-4S] cluster</name>
        <dbReference type="ChEBI" id="CHEBI:49883"/>
        <label>1</label>
    </ligand>
</feature>
<comment type="cofactor">
    <cofactor evidence="14 15">
        <name>[4Fe-4S] cluster</name>
        <dbReference type="ChEBI" id="CHEBI:49883"/>
    </cofactor>
    <text evidence="14 15">Binds 2 [4Fe-4S] clusters. In this family the first cluster has a non-standard and varying [4Fe-4S] binding motif CX(2)CX(2)CX(4-5)CP.</text>
</comment>
<dbReference type="EC" id="1.2.7.8" evidence="3 14"/>
<dbReference type="GO" id="GO:0030976">
    <property type="term" value="F:thiamine pyrophosphate binding"/>
    <property type="evidence" value="ECO:0007669"/>
    <property type="project" value="InterPro"/>
</dbReference>
<keyword evidence="8 14" id="KW-0249">Electron transport</keyword>
<dbReference type="PANTHER" id="PTHR43710">
    <property type="entry name" value="2-HYDROXYACYL-COA LYASE"/>
    <property type="match status" value="1"/>
</dbReference>
<dbReference type="PROSITE" id="PS00198">
    <property type="entry name" value="4FE4S_FER_1"/>
    <property type="match status" value="1"/>
</dbReference>
<keyword evidence="5 14" id="KW-0813">Transport</keyword>
<dbReference type="InterPro" id="IPR017900">
    <property type="entry name" value="4Fe4S_Fe_S_CS"/>
</dbReference>
<dbReference type="AlphaFoldDB" id="A0A937XDK0"/>
<dbReference type="FunFam" id="3.40.50.970:FF:000039">
    <property type="entry name" value="Indolepyruvate oxidoreductase subunit IorA"/>
    <property type="match status" value="1"/>
</dbReference>
<dbReference type="GO" id="GO:0043805">
    <property type="term" value="F:indolepyruvate ferredoxin oxidoreductase activity"/>
    <property type="evidence" value="ECO:0007669"/>
    <property type="project" value="UniProtKB-UniRule"/>
</dbReference>
<dbReference type="InterPro" id="IPR017896">
    <property type="entry name" value="4Fe4S_Fe-S-bd"/>
</dbReference>
<dbReference type="Gene3D" id="3.30.70.20">
    <property type="match status" value="1"/>
</dbReference>
<evidence type="ECO:0000256" key="7">
    <source>
        <dbReference type="ARBA" id="ARBA00022723"/>
    </source>
</evidence>
<dbReference type="InterPro" id="IPR045025">
    <property type="entry name" value="HACL1-like"/>
</dbReference>
<evidence type="ECO:0000256" key="6">
    <source>
        <dbReference type="ARBA" id="ARBA00022485"/>
    </source>
</evidence>
<dbReference type="Gene3D" id="3.40.50.970">
    <property type="match status" value="2"/>
</dbReference>
<evidence type="ECO:0000256" key="4">
    <source>
        <dbReference type="ARBA" id="ARBA00017710"/>
    </source>
</evidence>
<feature type="binding site" evidence="15">
    <location>
        <position position="559"/>
    </location>
    <ligand>
        <name>[4Fe-4S] cluster</name>
        <dbReference type="ChEBI" id="CHEBI:49883"/>
        <label>2</label>
    </ligand>
</feature>
<keyword evidence="10 14" id="KW-0408">Iron</keyword>
<comment type="catalytic activity">
    <reaction evidence="13 14">
        <text>indole-3-pyruvate + 2 oxidized [2Fe-2S]-[ferredoxin] + CoA = (indol-3-yl)acetyl-CoA + 2 reduced [2Fe-2S]-[ferredoxin] + CO2 + H(+)</text>
        <dbReference type="Rhea" id="RHEA:12645"/>
        <dbReference type="Rhea" id="RHEA-COMP:10000"/>
        <dbReference type="Rhea" id="RHEA-COMP:10001"/>
        <dbReference type="ChEBI" id="CHEBI:15378"/>
        <dbReference type="ChEBI" id="CHEBI:16526"/>
        <dbReference type="ChEBI" id="CHEBI:17640"/>
        <dbReference type="ChEBI" id="CHEBI:33737"/>
        <dbReference type="ChEBI" id="CHEBI:33738"/>
        <dbReference type="ChEBI" id="CHEBI:57271"/>
        <dbReference type="ChEBI" id="CHEBI:57287"/>
        <dbReference type="EC" id="1.2.7.8"/>
    </reaction>
</comment>
<comment type="subunit">
    <text evidence="2">Heterodimer of the IorA and IorB subunits.</text>
</comment>
<evidence type="ECO:0000256" key="11">
    <source>
        <dbReference type="ARBA" id="ARBA00023014"/>
    </source>
</evidence>
<keyword evidence="9 14" id="KW-0560">Oxidoreductase</keyword>
<evidence type="ECO:0000256" key="15">
    <source>
        <dbReference type="PIRSR" id="PIRSR006439-50"/>
    </source>
</evidence>
<name>A0A937XDK0_UNCW3</name>
<evidence type="ECO:0000256" key="5">
    <source>
        <dbReference type="ARBA" id="ARBA00022448"/>
    </source>
</evidence>